<reference evidence="2" key="1">
    <citation type="submission" date="2017-09" db="EMBL/GenBank/DDBJ databases">
        <title>Depth-based differentiation of microbial function through sediment-hosted aquifers and enrichment of novel symbionts in the deep terrestrial subsurface.</title>
        <authorList>
            <person name="Probst A.J."/>
            <person name="Ladd B."/>
            <person name="Jarett J.K."/>
            <person name="Geller-Mcgrath D.E."/>
            <person name="Sieber C.M.K."/>
            <person name="Emerson J.B."/>
            <person name="Anantharaman K."/>
            <person name="Thomas B.C."/>
            <person name="Malmstrom R."/>
            <person name="Stieglmeier M."/>
            <person name="Klingl A."/>
            <person name="Woyke T."/>
            <person name="Ryan C.M."/>
            <person name="Banfield J.F."/>
        </authorList>
    </citation>
    <scope>NUCLEOTIDE SEQUENCE [LARGE SCALE GENOMIC DNA]</scope>
</reference>
<dbReference type="AlphaFoldDB" id="A0A2M7XHX5"/>
<evidence type="ECO:0000313" key="2">
    <source>
        <dbReference type="Proteomes" id="UP000229749"/>
    </source>
</evidence>
<evidence type="ECO:0000313" key="1">
    <source>
        <dbReference type="EMBL" id="PJA47464.1"/>
    </source>
</evidence>
<dbReference type="GO" id="GO:0016301">
    <property type="term" value="F:kinase activity"/>
    <property type="evidence" value="ECO:0007669"/>
    <property type="project" value="UniProtKB-KW"/>
</dbReference>
<gene>
    <name evidence="1" type="ORF">CO172_01350</name>
</gene>
<dbReference type="InterPro" id="IPR021219">
    <property type="entry name" value="DUF2703"/>
</dbReference>
<dbReference type="EMBL" id="PFWS01000020">
    <property type="protein sequence ID" value="PJA47464.1"/>
    <property type="molecule type" value="Genomic_DNA"/>
</dbReference>
<protein>
    <submittedName>
        <fullName evidence="1">Heavy metal sensor signal transduction histidine kinase</fullName>
    </submittedName>
</protein>
<keyword evidence="1" id="KW-0808">Transferase</keyword>
<dbReference type="Pfam" id="PF10865">
    <property type="entry name" value="DUF2703"/>
    <property type="match status" value="1"/>
</dbReference>
<organism evidence="1 2">
    <name type="scientific">Candidatus Uhrbacteria bacterium CG_4_9_14_3_um_filter_36_7</name>
    <dbReference type="NCBI Taxonomy" id="1975033"/>
    <lineage>
        <taxon>Bacteria</taxon>
        <taxon>Candidatus Uhriibacteriota</taxon>
    </lineage>
</organism>
<sequence>MPDLRIVWRRLVIENGETCPRCHVTETSVERAVKKLSEILVSVEKIIELKKIEIIKSDFEKNPLKSNEITINEKTLEDWLGATAGKSQCCEVCADNECRTLEFEGIIYEEIPEDLIVRAGLIAVEYKPSNDYCNCSCGGNC</sequence>
<comment type="caution">
    <text evidence="1">The sequence shown here is derived from an EMBL/GenBank/DDBJ whole genome shotgun (WGS) entry which is preliminary data.</text>
</comment>
<dbReference type="Proteomes" id="UP000229749">
    <property type="component" value="Unassembled WGS sequence"/>
</dbReference>
<accession>A0A2M7XHX5</accession>
<name>A0A2M7XHX5_9BACT</name>
<proteinExistence type="predicted"/>
<keyword evidence="1" id="KW-0418">Kinase</keyword>